<dbReference type="AlphaFoldDB" id="K0REI9"/>
<evidence type="ECO:0000256" key="1">
    <source>
        <dbReference type="SAM" id="SignalP"/>
    </source>
</evidence>
<proteinExistence type="predicted"/>
<name>K0REI9_THAOC</name>
<dbReference type="Proteomes" id="UP000266841">
    <property type="component" value="Unassembled WGS sequence"/>
</dbReference>
<feature type="signal peptide" evidence="1">
    <location>
        <begin position="1"/>
        <end position="23"/>
    </location>
</feature>
<reference evidence="2 3" key="1">
    <citation type="journal article" date="2012" name="Genome Biol.">
        <title>Genome and low-iron response of an oceanic diatom adapted to chronic iron limitation.</title>
        <authorList>
            <person name="Lommer M."/>
            <person name="Specht M."/>
            <person name="Roy A.S."/>
            <person name="Kraemer L."/>
            <person name="Andreson R."/>
            <person name="Gutowska M.A."/>
            <person name="Wolf J."/>
            <person name="Bergner S.V."/>
            <person name="Schilhabel M.B."/>
            <person name="Klostermeier U.C."/>
            <person name="Beiko R.G."/>
            <person name="Rosenstiel P."/>
            <person name="Hippler M."/>
            <person name="Laroche J."/>
        </authorList>
    </citation>
    <scope>NUCLEOTIDE SEQUENCE [LARGE SCALE GENOMIC DNA]</scope>
    <source>
        <strain evidence="2 3">CCMP1005</strain>
    </source>
</reference>
<comment type="caution">
    <text evidence="2">The sequence shown here is derived from an EMBL/GenBank/DDBJ whole genome shotgun (WGS) entry which is preliminary data.</text>
</comment>
<organism evidence="2 3">
    <name type="scientific">Thalassiosira oceanica</name>
    <name type="common">Marine diatom</name>
    <dbReference type="NCBI Taxonomy" id="159749"/>
    <lineage>
        <taxon>Eukaryota</taxon>
        <taxon>Sar</taxon>
        <taxon>Stramenopiles</taxon>
        <taxon>Ochrophyta</taxon>
        <taxon>Bacillariophyta</taxon>
        <taxon>Coscinodiscophyceae</taxon>
        <taxon>Thalassiosirophycidae</taxon>
        <taxon>Thalassiosirales</taxon>
        <taxon>Thalassiosiraceae</taxon>
        <taxon>Thalassiosira</taxon>
    </lineage>
</organism>
<dbReference type="EMBL" id="AGNL01041334">
    <property type="protein sequence ID" value="EJK51620.1"/>
    <property type="molecule type" value="Genomic_DNA"/>
</dbReference>
<gene>
    <name evidence="2" type="ORF">THAOC_29189</name>
</gene>
<protein>
    <submittedName>
        <fullName evidence="2">Uncharacterized protein</fullName>
    </submittedName>
</protein>
<keyword evidence="1" id="KW-0732">Signal</keyword>
<dbReference type="eggNOG" id="ENOG502TB7E">
    <property type="taxonomic scope" value="Eukaryota"/>
</dbReference>
<accession>K0REI9</accession>
<sequence length="119" mass="13321">MMNWLPWLTLTALVVAELPLAAAFTPTERFMRVTTSMSSIVFEPQEDNYECEESVFAVKKREREQHDDAVKARYLSEYGMELTEADLNDSVDQYQTFIKNAAGGGIIAGIGLTSLCCDD</sequence>
<dbReference type="OMA" id="YECEESV"/>
<feature type="chain" id="PRO_5003836233" evidence="1">
    <location>
        <begin position="24"/>
        <end position="119"/>
    </location>
</feature>
<keyword evidence="3" id="KW-1185">Reference proteome</keyword>
<evidence type="ECO:0000313" key="3">
    <source>
        <dbReference type="Proteomes" id="UP000266841"/>
    </source>
</evidence>
<evidence type="ECO:0000313" key="2">
    <source>
        <dbReference type="EMBL" id="EJK51620.1"/>
    </source>
</evidence>